<dbReference type="Proteomes" id="UP000612362">
    <property type="component" value="Unassembled WGS sequence"/>
</dbReference>
<keyword evidence="1" id="KW-1133">Transmembrane helix</keyword>
<keyword evidence="3" id="KW-1185">Reference proteome</keyword>
<dbReference type="RefSeq" id="WP_220195396.1">
    <property type="nucleotide sequence ID" value="NZ_BNJF01000002.1"/>
</dbReference>
<evidence type="ECO:0000256" key="1">
    <source>
        <dbReference type="SAM" id="Phobius"/>
    </source>
</evidence>
<evidence type="ECO:0000313" key="2">
    <source>
        <dbReference type="EMBL" id="GHO45985.1"/>
    </source>
</evidence>
<organism evidence="2 3">
    <name type="scientific">Ktedonospora formicarum</name>
    <dbReference type="NCBI Taxonomy" id="2778364"/>
    <lineage>
        <taxon>Bacteria</taxon>
        <taxon>Bacillati</taxon>
        <taxon>Chloroflexota</taxon>
        <taxon>Ktedonobacteria</taxon>
        <taxon>Ktedonobacterales</taxon>
        <taxon>Ktedonobacteraceae</taxon>
        <taxon>Ktedonospora</taxon>
    </lineage>
</organism>
<accession>A0A8J3MSD1</accession>
<evidence type="ECO:0000313" key="3">
    <source>
        <dbReference type="Proteomes" id="UP000612362"/>
    </source>
</evidence>
<sequence>MDHIRRLLWRYLGITLDRKTKLVASIVILGIGGVIGFGIGFAVTHASFFLFMTLVCGSVAGLFGIGGSYNAMDWGLSSKEERRRIEEEIALKQMRRRARDKHFEP</sequence>
<protein>
    <submittedName>
        <fullName evidence="2">Uncharacterized protein</fullName>
    </submittedName>
</protein>
<feature type="transmembrane region" description="Helical" evidence="1">
    <location>
        <begin position="48"/>
        <end position="72"/>
    </location>
</feature>
<dbReference type="EMBL" id="BNJF01000002">
    <property type="protein sequence ID" value="GHO45985.1"/>
    <property type="molecule type" value="Genomic_DNA"/>
</dbReference>
<reference evidence="2" key="1">
    <citation type="submission" date="2020-10" db="EMBL/GenBank/DDBJ databases">
        <title>Taxonomic study of unclassified bacteria belonging to the class Ktedonobacteria.</title>
        <authorList>
            <person name="Yabe S."/>
            <person name="Wang C.M."/>
            <person name="Zheng Y."/>
            <person name="Sakai Y."/>
            <person name="Cavaletti L."/>
            <person name="Monciardini P."/>
            <person name="Donadio S."/>
        </authorList>
    </citation>
    <scope>NUCLEOTIDE SEQUENCE</scope>
    <source>
        <strain evidence="2">SOSP1-1</strain>
    </source>
</reference>
<keyword evidence="1" id="KW-0812">Transmembrane</keyword>
<proteinExistence type="predicted"/>
<feature type="transmembrane region" description="Helical" evidence="1">
    <location>
        <begin position="21"/>
        <end position="42"/>
    </location>
</feature>
<keyword evidence="1" id="KW-0472">Membrane</keyword>
<dbReference type="AlphaFoldDB" id="A0A8J3MSD1"/>
<gene>
    <name evidence="2" type="ORF">KSX_41480</name>
</gene>
<comment type="caution">
    <text evidence="2">The sequence shown here is derived from an EMBL/GenBank/DDBJ whole genome shotgun (WGS) entry which is preliminary data.</text>
</comment>
<name>A0A8J3MSD1_9CHLR</name>